<evidence type="ECO:0008006" key="4">
    <source>
        <dbReference type="Google" id="ProtNLM"/>
    </source>
</evidence>
<dbReference type="RefSeq" id="WP_353941165.1">
    <property type="nucleotide sequence ID" value="NZ_CP159534.1"/>
</dbReference>
<reference evidence="3" key="1">
    <citation type="submission" date="2024-06" db="EMBL/GenBank/DDBJ databases">
        <title>Streptomyces sp. strain HUAS MG91 genome sequences.</title>
        <authorList>
            <person name="Mo P."/>
        </authorList>
    </citation>
    <scope>NUCLEOTIDE SEQUENCE</scope>
    <source>
        <strain evidence="3">HUAS MG91</strain>
    </source>
</reference>
<name>A0AAU8IM70_9ACTN</name>
<gene>
    <name evidence="3" type="ORF">ABII15_05655</name>
</gene>
<dbReference type="InterPro" id="IPR052021">
    <property type="entry name" value="Type-I_RS_S_subunit"/>
</dbReference>
<sequence length="393" mass="43474">MNRTSSDRTHPWSEEDLASLIGIKSVTYSVVEQKQDPEGVPMIGATEIVEGRVIDAEPTRIAWEQVERRPQAMLRAGDLLVVLVGRVGETAVATSRHQGWTFARSVAVIRFTEEGLAQGTDVWLRWWLKTPQSRRYLNVSSTNSEHRTLPLGALRQLPVPVPPAEVRERWLHGVAMAERRLTLNKQIAAHAIELADALFRRAEHTDGRDACAERQVGEIGRIVTGSASSVPQAGTEGTSFVAAKEVLNSRTVHLERTAVRTAVPIQAACPPGTLLVAPRPSGVRTVLATIPVVPGRGALAIRTDSETDQMWLLHALRSRYKELVATAQGQNARAMRRKDFSRFPIPWPPVSVRQDFAERAAALHDLARSVTAENRSLEDLVVHDIAELMNRNR</sequence>
<dbReference type="REBASE" id="845452">
    <property type="entry name" value="S.SspMG91ORF5650P"/>
</dbReference>
<dbReference type="Gene3D" id="3.90.220.20">
    <property type="entry name" value="DNA methylase specificity domains"/>
    <property type="match status" value="2"/>
</dbReference>
<dbReference type="SUPFAM" id="SSF116734">
    <property type="entry name" value="DNA methylase specificity domain"/>
    <property type="match status" value="2"/>
</dbReference>
<proteinExistence type="predicted"/>
<dbReference type="AlphaFoldDB" id="A0AAU8IM70"/>
<evidence type="ECO:0000256" key="1">
    <source>
        <dbReference type="ARBA" id="ARBA00022747"/>
    </source>
</evidence>
<keyword evidence="2" id="KW-0238">DNA-binding</keyword>
<dbReference type="InterPro" id="IPR044946">
    <property type="entry name" value="Restrct_endonuc_typeI_TRD_sf"/>
</dbReference>
<organism evidence="3">
    <name type="scientific">Streptomyces tabacisoli</name>
    <dbReference type="NCBI Taxonomy" id="3156398"/>
    <lineage>
        <taxon>Bacteria</taxon>
        <taxon>Bacillati</taxon>
        <taxon>Actinomycetota</taxon>
        <taxon>Actinomycetes</taxon>
        <taxon>Kitasatosporales</taxon>
        <taxon>Streptomycetaceae</taxon>
        <taxon>Streptomyces</taxon>
    </lineage>
</organism>
<dbReference type="KEGG" id="stac:ABII15_05655"/>
<protein>
    <recommendedName>
        <fullName evidence="4">Type I restriction modification DNA specificity domain-containing protein</fullName>
    </recommendedName>
</protein>
<evidence type="ECO:0000313" key="3">
    <source>
        <dbReference type="EMBL" id="XCJ69478.1"/>
    </source>
</evidence>
<dbReference type="PANTHER" id="PTHR30408">
    <property type="entry name" value="TYPE-1 RESTRICTION ENZYME ECOKI SPECIFICITY PROTEIN"/>
    <property type="match status" value="1"/>
</dbReference>
<accession>A0AAU8IM70</accession>
<keyword evidence="1" id="KW-0680">Restriction system</keyword>
<dbReference type="GO" id="GO:0003677">
    <property type="term" value="F:DNA binding"/>
    <property type="evidence" value="ECO:0007669"/>
    <property type="project" value="UniProtKB-KW"/>
</dbReference>
<dbReference type="EMBL" id="CP159534">
    <property type="protein sequence ID" value="XCJ69478.1"/>
    <property type="molecule type" value="Genomic_DNA"/>
</dbReference>
<dbReference type="GO" id="GO:0009307">
    <property type="term" value="P:DNA restriction-modification system"/>
    <property type="evidence" value="ECO:0007669"/>
    <property type="project" value="UniProtKB-KW"/>
</dbReference>
<evidence type="ECO:0000256" key="2">
    <source>
        <dbReference type="ARBA" id="ARBA00023125"/>
    </source>
</evidence>
<dbReference type="PANTHER" id="PTHR30408:SF12">
    <property type="entry name" value="TYPE I RESTRICTION ENZYME MJAVIII SPECIFICITY SUBUNIT"/>
    <property type="match status" value="1"/>
</dbReference>